<proteinExistence type="predicted"/>
<dbReference type="Pfam" id="PF00857">
    <property type="entry name" value="Isochorismatase"/>
    <property type="match status" value="1"/>
</dbReference>
<dbReference type="InterPro" id="IPR036380">
    <property type="entry name" value="Isochorismatase-like_sf"/>
</dbReference>
<dbReference type="InterPro" id="IPR016291">
    <property type="entry name" value="Isochorismatase"/>
</dbReference>
<dbReference type="PIRSF" id="PIRSF001111">
    <property type="entry name" value="Isochorismatase"/>
    <property type="match status" value="1"/>
</dbReference>
<comment type="caution">
    <text evidence="3">The sequence shown here is derived from an EMBL/GenBank/DDBJ whole genome shotgun (WGS) entry which is preliminary data.</text>
</comment>
<keyword evidence="1" id="KW-0378">Hydrolase</keyword>
<gene>
    <name evidence="3" type="ORF">Pa4123_52480</name>
</gene>
<feature type="domain" description="Isochorismatase-like" evidence="2">
    <location>
        <begin position="32"/>
        <end position="205"/>
    </location>
</feature>
<dbReference type="InterPro" id="IPR000868">
    <property type="entry name" value="Isochorismatase-like_dom"/>
</dbReference>
<sequence>MGIPAITPYSMPVAAELPENQVSWRADPDRAVLLVHDMQRYFVEFFPAGASPRTDLLANVARLRDWARHRGVPVVYSAQPGGMTPAQRGLLRDFWGPGMTTDPRSREIVPELRPAAGEAVITKWRYSAFARTELESLVRGRGRDQLIICGVYAHVGCLMTACDAFTADIQPFLVADAVADFTADDHRLALAYAARRCAMTVTTDQVLAVRGAATAAR</sequence>
<evidence type="ECO:0000256" key="1">
    <source>
        <dbReference type="ARBA" id="ARBA00022801"/>
    </source>
</evidence>
<dbReference type="PRINTS" id="PR01398">
    <property type="entry name" value="ISCHRISMTASE"/>
</dbReference>
<dbReference type="PANTHER" id="PTHR43540">
    <property type="entry name" value="PEROXYUREIDOACRYLATE/UREIDOACRYLATE AMIDOHYDROLASE-RELATED"/>
    <property type="match status" value="1"/>
</dbReference>
<dbReference type="PANTHER" id="PTHR43540:SF3">
    <property type="entry name" value="ENTEROBACTIN SYNTHASE COMPONENT B"/>
    <property type="match status" value="1"/>
</dbReference>
<keyword evidence="4" id="KW-1185">Reference proteome</keyword>
<dbReference type="SUPFAM" id="SSF52499">
    <property type="entry name" value="Isochorismatase-like hydrolases"/>
    <property type="match status" value="1"/>
</dbReference>
<dbReference type="Proteomes" id="UP001144280">
    <property type="component" value="Unassembled WGS sequence"/>
</dbReference>
<name>A0ABQ5R1A9_9ACTN</name>
<dbReference type="Gene3D" id="3.40.50.850">
    <property type="entry name" value="Isochorismatase-like"/>
    <property type="match status" value="1"/>
</dbReference>
<evidence type="ECO:0000313" key="3">
    <source>
        <dbReference type="EMBL" id="GLH99972.1"/>
    </source>
</evidence>
<evidence type="ECO:0000259" key="2">
    <source>
        <dbReference type="Pfam" id="PF00857"/>
    </source>
</evidence>
<organism evidence="3 4">
    <name type="scientific">Phytohabitans aurantiacus</name>
    <dbReference type="NCBI Taxonomy" id="3016789"/>
    <lineage>
        <taxon>Bacteria</taxon>
        <taxon>Bacillati</taxon>
        <taxon>Actinomycetota</taxon>
        <taxon>Actinomycetes</taxon>
        <taxon>Micromonosporales</taxon>
        <taxon>Micromonosporaceae</taxon>
    </lineage>
</organism>
<dbReference type="InterPro" id="IPR050272">
    <property type="entry name" value="Isochorismatase-like_hydrls"/>
</dbReference>
<evidence type="ECO:0000313" key="4">
    <source>
        <dbReference type="Proteomes" id="UP001144280"/>
    </source>
</evidence>
<accession>A0ABQ5R1A9</accession>
<protein>
    <recommendedName>
        <fullName evidence="2">Isochorismatase-like domain-containing protein</fullName>
    </recommendedName>
</protein>
<dbReference type="EMBL" id="BSDI01000029">
    <property type="protein sequence ID" value="GLH99972.1"/>
    <property type="molecule type" value="Genomic_DNA"/>
</dbReference>
<dbReference type="RefSeq" id="WP_281899989.1">
    <property type="nucleotide sequence ID" value="NZ_BSDI01000029.1"/>
</dbReference>
<reference evidence="3" key="1">
    <citation type="submission" date="2022-12" db="EMBL/GenBank/DDBJ databases">
        <title>New Phytohabitans aurantiacus sp. RD004123 nov., an actinomycete isolated from soil.</title>
        <authorList>
            <person name="Triningsih D.W."/>
            <person name="Harunari E."/>
            <person name="Igarashi Y."/>
        </authorList>
    </citation>
    <scope>NUCLEOTIDE SEQUENCE</scope>
    <source>
        <strain evidence="3">RD004123</strain>
    </source>
</reference>